<dbReference type="EMBL" id="ABNAVX010000050">
    <property type="protein sequence ID" value="ELI8104563.1"/>
    <property type="molecule type" value="Genomic_DNA"/>
</dbReference>
<dbReference type="Pfam" id="PF14436">
    <property type="entry name" value="EndoU_bacteria"/>
    <property type="match status" value="1"/>
</dbReference>
<name>A0AAD2V3B7_YEREN</name>
<gene>
    <name evidence="2" type="ORF">RSF11_004333</name>
</gene>
<dbReference type="AlphaFoldDB" id="A0AAD2V3B7"/>
<feature type="domain" description="Bacterial EndoU nuclease" evidence="1">
    <location>
        <begin position="54"/>
        <end position="133"/>
    </location>
</feature>
<protein>
    <submittedName>
        <fullName evidence="2">EndoU domain-containing protein</fullName>
    </submittedName>
</protein>
<evidence type="ECO:0000313" key="2">
    <source>
        <dbReference type="EMBL" id="ELI8104563.1"/>
    </source>
</evidence>
<evidence type="ECO:0000259" key="1">
    <source>
        <dbReference type="Pfam" id="PF14436"/>
    </source>
</evidence>
<proteinExistence type="predicted"/>
<organism evidence="2 3">
    <name type="scientific">Yersinia enterocolitica</name>
    <dbReference type="NCBI Taxonomy" id="630"/>
    <lineage>
        <taxon>Bacteria</taxon>
        <taxon>Pseudomonadati</taxon>
        <taxon>Pseudomonadota</taxon>
        <taxon>Gammaproteobacteria</taxon>
        <taxon>Enterobacterales</taxon>
        <taxon>Yersiniaceae</taxon>
        <taxon>Yersinia</taxon>
    </lineage>
</organism>
<reference evidence="2" key="1">
    <citation type="submission" date="2023-02" db="EMBL/GenBank/DDBJ databases">
        <authorList>
            <person name="Ashton P.M."/>
            <person name="Dallman T."/>
            <person name="Nair S."/>
            <person name="De Pinna E."/>
            <person name="Peters T."/>
            <person name="Grant K."/>
        </authorList>
    </citation>
    <scope>NUCLEOTIDE SEQUENCE</scope>
    <source>
        <strain evidence="2">01103883</strain>
    </source>
</reference>
<dbReference type="GO" id="GO:0004519">
    <property type="term" value="F:endonuclease activity"/>
    <property type="evidence" value="ECO:0007669"/>
    <property type="project" value="InterPro"/>
</dbReference>
<evidence type="ECO:0000313" key="3">
    <source>
        <dbReference type="Proteomes" id="UP001182355"/>
    </source>
</evidence>
<sequence length="144" mass="15662">MQYVFAKAVLTVAKSSDLGLSASNQKYVDILSPEAKQHILYGDGPTSGGHLYPGNPGKTVFPQNWTADKVVHEVGDITTSPNTTWYAQTGTGGQYTSKGDPAKWVAYEERDGVRIRVVYQPATGKVITAFPDNTPMPPYKPTKQ</sequence>
<comment type="caution">
    <text evidence="2">The sequence shown here is derived from an EMBL/GenBank/DDBJ whole genome shotgun (WGS) entry which is preliminary data.</text>
</comment>
<dbReference type="InterPro" id="IPR029501">
    <property type="entry name" value="EndoU_bac"/>
</dbReference>
<dbReference type="Proteomes" id="UP001182355">
    <property type="component" value="Unassembled WGS sequence"/>
</dbReference>
<accession>A0AAD2V3B7</accession>